<dbReference type="Proteomes" id="UP000297385">
    <property type="component" value="Unassembled WGS sequence"/>
</dbReference>
<keyword evidence="10" id="KW-0413">Isomerase</keyword>
<evidence type="ECO:0000256" key="5">
    <source>
        <dbReference type="PIRSR" id="PIRSR004692-2"/>
    </source>
</evidence>
<feature type="site" description="Catalytically relevant" evidence="6">
    <location>
        <position position="146"/>
    </location>
</feature>
<feature type="site" description="Catalytically relevant" evidence="6">
    <location>
        <position position="53"/>
    </location>
</feature>
<evidence type="ECO:0000259" key="8">
    <source>
        <dbReference type="PROSITE" id="PS51371"/>
    </source>
</evidence>
<dbReference type="PANTHER" id="PTHR42745">
    <property type="match status" value="1"/>
</dbReference>
<dbReference type="InterPro" id="IPR046342">
    <property type="entry name" value="CBS_dom_sf"/>
</dbReference>
<name>A0A4Y8MSW9_9BURK</name>
<dbReference type="PROSITE" id="PS51371">
    <property type="entry name" value="CBS"/>
    <property type="match status" value="1"/>
</dbReference>
<dbReference type="InterPro" id="IPR000644">
    <property type="entry name" value="CBS_dom"/>
</dbReference>
<keyword evidence="3 7" id="KW-0129">CBS domain</keyword>
<feature type="site" description="Catalytically relevant" evidence="6">
    <location>
        <position position="105"/>
    </location>
</feature>
<keyword evidence="2" id="KW-0677">Repeat</keyword>
<dbReference type="RefSeq" id="WP_134462903.1">
    <property type="nucleotide sequence ID" value="NZ_JBHMFL010000076.1"/>
</dbReference>
<feature type="domain" description="SIS" evidence="9">
    <location>
        <begin position="32"/>
        <end position="178"/>
    </location>
</feature>
<dbReference type="Gene3D" id="3.40.50.10490">
    <property type="entry name" value="Glucose-6-phosphate isomerase like protein, domain 1"/>
    <property type="match status" value="1"/>
</dbReference>
<dbReference type="EMBL" id="SNVI01000002">
    <property type="protein sequence ID" value="TFE40616.1"/>
    <property type="molecule type" value="Genomic_DNA"/>
</dbReference>
<dbReference type="Pfam" id="PF01380">
    <property type="entry name" value="SIS"/>
    <property type="match status" value="1"/>
</dbReference>
<evidence type="ECO:0000256" key="3">
    <source>
        <dbReference type="ARBA" id="ARBA00023122"/>
    </source>
</evidence>
<evidence type="ECO:0000256" key="7">
    <source>
        <dbReference type="PROSITE-ProRule" id="PRU00703"/>
    </source>
</evidence>
<reference evidence="10 11" key="1">
    <citation type="submission" date="2019-03" db="EMBL/GenBank/DDBJ databases">
        <title>Complete Genome Sequence of Paraburkholderia dipogonis ICMP 19430T, a Nitrogen-fixing Symbiont of the South African Invasive Legume Dipogon lignosus in New Zealand.</title>
        <authorList>
            <person name="De Meyer S.E."/>
        </authorList>
    </citation>
    <scope>NUCLEOTIDE SEQUENCE [LARGE SCALE GENOMIC DNA]</scope>
    <source>
        <strain evidence="10 11">ICMP 19430</strain>
    </source>
</reference>
<feature type="domain" description="CBS" evidence="8">
    <location>
        <begin position="269"/>
        <end position="311"/>
    </location>
</feature>
<dbReference type="GO" id="GO:0019146">
    <property type="term" value="F:arabinose-5-phosphate isomerase activity"/>
    <property type="evidence" value="ECO:0007669"/>
    <property type="project" value="UniProtKB-ARBA"/>
</dbReference>
<dbReference type="PANTHER" id="PTHR42745:SF1">
    <property type="entry name" value="ARABINOSE 5-PHOSPHATE ISOMERASE KDSD"/>
    <property type="match status" value="1"/>
</dbReference>
<dbReference type="InterPro" id="IPR004800">
    <property type="entry name" value="KdsD/KpsF-type"/>
</dbReference>
<evidence type="ECO:0000313" key="10">
    <source>
        <dbReference type="EMBL" id="TFE40616.1"/>
    </source>
</evidence>
<sequence>MTAHDYITSAKRVFALESSAIAALASGLDDDYAQAIARILETRGRVIVCGMGKSGIIGKKIAATFASTGTPAFFMHPGEAYHGDLGMVTSDDVFLAISNSGETHEVVQLLPFLRNNYNFVIAMTGNRESTLARAGHCHLDIGVEKEACPLQLAPTASTTATLAMGDALAVTLMEARDFKPEGFARFHPGGSLGRRLLSTVGDEMVRDKLPFVGPDAKVMEIVSEMTRGSLGIAIVRDETGWGLITDGDVRRLIEVHGPHAFEKCARDFMSREPTMVSPATRVQDALALLDQRRITSLLVFEHQQIVGVFKK</sequence>
<keyword evidence="5" id="KW-0479">Metal-binding</keyword>
<dbReference type="CDD" id="cd05014">
    <property type="entry name" value="SIS_Kpsf"/>
    <property type="match status" value="1"/>
</dbReference>
<comment type="caution">
    <text evidence="10">The sequence shown here is derived from an EMBL/GenBank/DDBJ whole genome shotgun (WGS) entry which is preliminary data.</text>
</comment>
<dbReference type="PIRSF" id="PIRSF004692">
    <property type="entry name" value="KdsD_KpsF"/>
    <property type="match status" value="1"/>
</dbReference>
<dbReference type="SUPFAM" id="SSF53697">
    <property type="entry name" value="SIS domain"/>
    <property type="match status" value="1"/>
</dbReference>
<keyword evidence="5" id="KW-0862">Zinc</keyword>
<evidence type="ECO:0000313" key="11">
    <source>
        <dbReference type="Proteomes" id="UP000297385"/>
    </source>
</evidence>
<dbReference type="InterPro" id="IPR050986">
    <property type="entry name" value="GutQ/KpsF_isomerases"/>
</dbReference>
<dbReference type="NCBIfam" id="TIGR00393">
    <property type="entry name" value="kpsF"/>
    <property type="match status" value="1"/>
</dbReference>
<dbReference type="GeneID" id="97306852"/>
<accession>A0A4Y8MSW9</accession>
<evidence type="ECO:0000256" key="4">
    <source>
        <dbReference type="PIRNR" id="PIRNR004692"/>
    </source>
</evidence>
<organism evidence="10 11">
    <name type="scientific">Paraburkholderia dipogonis</name>
    <dbReference type="NCBI Taxonomy" id="1211383"/>
    <lineage>
        <taxon>Bacteria</taxon>
        <taxon>Pseudomonadati</taxon>
        <taxon>Pseudomonadota</taxon>
        <taxon>Betaproteobacteria</taxon>
        <taxon>Burkholderiales</taxon>
        <taxon>Burkholderiaceae</taxon>
        <taxon>Paraburkholderia</taxon>
    </lineage>
</organism>
<dbReference type="InterPro" id="IPR035474">
    <property type="entry name" value="SIS_Kpsf"/>
</dbReference>
<dbReference type="FunFam" id="3.40.50.10490:FF:000011">
    <property type="entry name" value="Arabinose 5-phosphate isomerase"/>
    <property type="match status" value="1"/>
</dbReference>
<dbReference type="Pfam" id="PF00571">
    <property type="entry name" value="CBS"/>
    <property type="match status" value="2"/>
</dbReference>
<dbReference type="Gene3D" id="3.10.580.10">
    <property type="entry name" value="CBS-domain"/>
    <property type="match status" value="1"/>
</dbReference>
<feature type="site" description="Catalytically relevant" evidence="6">
    <location>
        <position position="187"/>
    </location>
</feature>
<dbReference type="AlphaFoldDB" id="A0A4Y8MSW9"/>
<dbReference type="GO" id="GO:0097367">
    <property type="term" value="F:carbohydrate derivative binding"/>
    <property type="evidence" value="ECO:0007669"/>
    <property type="project" value="InterPro"/>
</dbReference>
<dbReference type="GO" id="GO:0046872">
    <property type="term" value="F:metal ion binding"/>
    <property type="evidence" value="ECO:0007669"/>
    <property type="project" value="UniProtKB-KW"/>
</dbReference>
<evidence type="ECO:0000259" key="9">
    <source>
        <dbReference type="PROSITE" id="PS51464"/>
    </source>
</evidence>
<proteinExistence type="inferred from homology"/>
<evidence type="ECO:0000256" key="2">
    <source>
        <dbReference type="ARBA" id="ARBA00022737"/>
    </source>
</evidence>
<dbReference type="PROSITE" id="PS51464">
    <property type="entry name" value="SIS"/>
    <property type="match status" value="1"/>
</dbReference>
<evidence type="ECO:0000256" key="6">
    <source>
        <dbReference type="PIRSR" id="PIRSR004692-3"/>
    </source>
</evidence>
<dbReference type="GO" id="GO:0005975">
    <property type="term" value="P:carbohydrate metabolic process"/>
    <property type="evidence" value="ECO:0007669"/>
    <property type="project" value="InterPro"/>
</dbReference>
<protein>
    <submittedName>
        <fullName evidence="10">KpsF/GutQ family sugar-phosphate isomerase</fullName>
    </submittedName>
</protein>
<dbReference type="InterPro" id="IPR046348">
    <property type="entry name" value="SIS_dom_sf"/>
</dbReference>
<gene>
    <name evidence="10" type="ORF">E2553_28240</name>
</gene>
<dbReference type="GO" id="GO:1901135">
    <property type="term" value="P:carbohydrate derivative metabolic process"/>
    <property type="evidence" value="ECO:0007669"/>
    <property type="project" value="InterPro"/>
</dbReference>
<dbReference type="InterPro" id="IPR001347">
    <property type="entry name" value="SIS_dom"/>
</dbReference>
<evidence type="ECO:0000256" key="1">
    <source>
        <dbReference type="ARBA" id="ARBA00008165"/>
    </source>
</evidence>
<feature type="binding site" evidence="5">
    <location>
        <position position="76"/>
    </location>
    <ligand>
        <name>Zn(2+)</name>
        <dbReference type="ChEBI" id="CHEBI:29105"/>
    </ligand>
</feature>
<comment type="similarity">
    <text evidence="1 4">Belongs to the SIS family. GutQ/KpsF subfamily.</text>
</comment>